<dbReference type="Proteomes" id="UP000214720">
    <property type="component" value="Unassembled WGS sequence"/>
</dbReference>
<dbReference type="AlphaFoldDB" id="A0A226WT18"/>
<evidence type="ECO:0000313" key="3">
    <source>
        <dbReference type="EMBL" id="OXC73927.1"/>
    </source>
</evidence>
<proteinExistence type="predicted"/>
<name>A0A226WT18_CABSO</name>
<evidence type="ECO:0000259" key="1">
    <source>
        <dbReference type="Pfam" id="PF00723"/>
    </source>
</evidence>
<dbReference type="Pfam" id="PF00723">
    <property type="entry name" value="Glyco_hydro_15"/>
    <property type="match status" value="1"/>
</dbReference>
<dbReference type="RefSeq" id="WP_089164407.1">
    <property type="nucleotide sequence ID" value="NZ_MTHB01000234.1"/>
</dbReference>
<gene>
    <name evidence="3" type="ORF">BSU04_34210</name>
</gene>
<dbReference type="InterPro" id="IPR012341">
    <property type="entry name" value="6hp_glycosidase-like_sf"/>
</dbReference>
<evidence type="ECO:0000313" key="4">
    <source>
        <dbReference type="Proteomes" id="UP000214720"/>
    </source>
</evidence>
<dbReference type="PANTHER" id="PTHR31616:SF0">
    <property type="entry name" value="GLUCAN 1,4-ALPHA-GLUCOSIDASE"/>
    <property type="match status" value="1"/>
</dbReference>
<dbReference type="InterPro" id="IPR011613">
    <property type="entry name" value="GH15-like"/>
</dbReference>
<dbReference type="OrthoDB" id="3902805at2"/>
<dbReference type="SUPFAM" id="SSF48208">
    <property type="entry name" value="Six-hairpin glycosidases"/>
    <property type="match status" value="1"/>
</dbReference>
<organism evidence="3 4">
    <name type="scientific">Caballeronia sordidicola</name>
    <name type="common">Burkholderia sordidicola</name>
    <dbReference type="NCBI Taxonomy" id="196367"/>
    <lineage>
        <taxon>Bacteria</taxon>
        <taxon>Pseudomonadati</taxon>
        <taxon>Pseudomonadota</taxon>
        <taxon>Betaproteobacteria</taxon>
        <taxon>Burkholderiales</taxon>
        <taxon>Burkholderiaceae</taxon>
        <taxon>Caballeronia</taxon>
    </lineage>
</organism>
<dbReference type="PANTHER" id="PTHR31616">
    <property type="entry name" value="TREHALASE"/>
    <property type="match status" value="1"/>
</dbReference>
<dbReference type="Pfam" id="PF19291">
    <property type="entry name" value="TREH_N"/>
    <property type="match status" value="1"/>
</dbReference>
<evidence type="ECO:0000259" key="2">
    <source>
        <dbReference type="Pfam" id="PF19291"/>
    </source>
</evidence>
<feature type="domain" description="Trehalase-like N-terminal" evidence="2">
    <location>
        <begin position="15"/>
        <end position="170"/>
    </location>
</feature>
<accession>A0A226WT18</accession>
<reference evidence="4" key="1">
    <citation type="submission" date="2017-01" db="EMBL/GenBank/DDBJ databases">
        <title>Genome Analysis of Deinococcus marmoris KOPRI26562.</title>
        <authorList>
            <person name="Kim J.H."/>
            <person name="Oh H.-M."/>
        </authorList>
    </citation>
    <scope>NUCLEOTIDE SEQUENCE [LARGE SCALE GENOMIC DNA]</scope>
    <source>
        <strain evidence="4">PAMC 26633</strain>
    </source>
</reference>
<protein>
    <submittedName>
        <fullName evidence="3">Glucoamylase</fullName>
    </submittedName>
</protein>
<dbReference type="Gene3D" id="1.50.10.10">
    <property type="match status" value="1"/>
</dbReference>
<dbReference type="InterPro" id="IPR045582">
    <property type="entry name" value="Trehalase-like_N"/>
</dbReference>
<dbReference type="InterPro" id="IPR008928">
    <property type="entry name" value="6-hairpin_glycosidase_sf"/>
</dbReference>
<dbReference type="EMBL" id="MTHB01000234">
    <property type="protein sequence ID" value="OXC73927.1"/>
    <property type="molecule type" value="Genomic_DNA"/>
</dbReference>
<dbReference type="GO" id="GO:0005975">
    <property type="term" value="P:carbohydrate metabolic process"/>
    <property type="evidence" value="ECO:0007669"/>
    <property type="project" value="InterPro"/>
</dbReference>
<comment type="caution">
    <text evidence="3">The sequence shown here is derived from an EMBL/GenBank/DDBJ whole genome shotgun (WGS) entry which is preliminary data.</text>
</comment>
<dbReference type="GO" id="GO:0004553">
    <property type="term" value="F:hydrolase activity, hydrolyzing O-glycosyl compounds"/>
    <property type="evidence" value="ECO:0007669"/>
    <property type="project" value="UniProtKB-ARBA"/>
</dbReference>
<feature type="domain" description="GH15-like" evidence="1">
    <location>
        <begin position="239"/>
        <end position="605"/>
    </location>
</feature>
<sequence>MVSLREDRPGAHHGIAIDAHGLIGNMRTTALVSTEGVIDFMCFPRIDSPTVFGSLLHPERGGAFSITPDFEVARAKQLYLPETNVLLTRFMSAQAVCEVVDFMPVADPDDDAKAVSNCVVRIVRAIFGDMSVKMRCAPRFDYARGSHETAQVDTNTLRFTPASEASGAQAEALTLDATVPLSIDHDDAVARFDLKQGEMACFIFGAQSDVMRKTLPCEQALSETIEFWREWSRQSTYRGRYREVVMRSALLLKLLSSRATGAIVAAPTFGLPETPDGGRRWDYRYTWIRDAAFSVYALLRLGYTGEARNFKNWIAERNRQCDSDGSFSVMYAVDGEESPEEEVIPELYGSGTGPPLIGNGARDQTQLDIYGALLDAIYLYNKYGEAISYDGWRHVTRTVNFVAQNWQQADQGIWEFRNGGRPLLHSRLMCWVAMDRAIRLAQKRSLPAPFAEWNAVRDAIHGDIYAHFWNDEIQSFVQTPDSKILDASTLMMPLVRFIGPKDPRWLSTLDAIGRELGVDPLIFRYTRGDSLDGLPGEEGGFSACSFWYAEALVRAGRVDEGQLVFEKMLAYANHVGLYSEEVAISGEALGNFPQALTHLALISTAFQLDRSLDGAHPQWS</sequence>
<dbReference type="eggNOG" id="COG3387">
    <property type="taxonomic scope" value="Bacteria"/>
</dbReference>